<dbReference type="VEuPathDB" id="TriTrypDB:Lsey_0068_0120"/>
<dbReference type="EMBL" id="LJSK01000068">
    <property type="protein sequence ID" value="KPI87936.1"/>
    <property type="molecule type" value="Genomic_DNA"/>
</dbReference>
<keyword evidence="3" id="KW-0698">rRNA processing</keyword>
<comment type="similarity">
    <text evidence="2">Belongs to the RRP1 family.</text>
</comment>
<feature type="compositionally biased region" description="Basic residues" evidence="5">
    <location>
        <begin position="645"/>
        <end position="660"/>
    </location>
</feature>
<accession>A0A0N0P6R2</accession>
<evidence type="ECO:0000256" key="1">
    <source>
        <dbReference type="ARBA" id="ARBA00004123"/>
    </source>
</evidence>
<evidence type="ECO:0000313" key="7">
    <source>
        <dbReference type="Proteomes" id="UP000038009"/>
    </source>
</evidence>
<evidence type="ECO:0000256" key="4">
    <source>
        <dbReference type="ARBA" id="ARBA00023242"/>
    </source>
</evidence>
<feature type="region of interest" description="Disordered" evidence="5">
    <location>
        <begin position="296"/>
        <end position="357"/>
    </location>
</feature>
<keyword evidence="7" id="KW-1185">Reference proteome</keyword>
<gene>
    <name evidence="6" type="ORF">ABL78_2975</name>
</gene>
<feature type="compositionally biased region" description="Basic and acidic residues" evidence="5">
    <location>
        <begin position="120"/>
        <end position="158"/>
    </location>
</feature>
<name>A0A0N0P6R2_LEPSE</name>
<evidence type="ECO:0000256" key="2">
    <source>
        <dbReference type="ARBA" id="ARBA00006374"/>
    </source>
</evidence>
<evidence type="ECO:0000256" key="5">
    <source>
        <dbReference type="SAM" id="MobiDB-lite"/>
    </source>
</evidence>
<dbReference type="OrthoDB" id="2019504at2759"/>
<organism evidence="6 7">
    <name type="scientific">Leptomonas seymouri</name>
    <dbReference type="NCBI Taxonomy" id="5684"/>
    <lineage>
        <taxon>Eukaryota</taxon>
        <taxon>Discoba</taxon>
        <taxon>Euglenozoa</taxon>
        <taxon>Kinetoplastea</taxon>
        <taxon>Metakinetoplastina</taxon>
        <taxon>Trypanosomatida</taxon>
        <taxon>Trypanosomatidae</taxon>
        <taxon>Leishmaniinae</taxon>
        <taxon>Leptomonas</taxon>
    </lineage>
</organism>
<feature type="region of interest" description="Disordered" evidence="5">
    <location>
        <begin position="642"/>
        <end position="677"/>
    </location>
</feature>
<proteinExistence type="inferred from homology"/>
<comment type="caution">
    <text evidence="6">The sequence shown here is derived from an EMBL/GenBank/DDBJ whole genome shotgun (WGS) entry which is preliminary data.</text>
</comment>
<feature type="compositionally biased region" description="Acidic residues" evidence="5">
    <location>
        <begin position="159"/>
        <end position="168"/>
    </location>
</feature>
<dbReference type="PANTHER" id="PTHR13026:SF0">
    <property type="entry name" value="RIBOSOMAL RNA PROCESSING 1B"/>
    <property type="match status" value="1"/>
</dbReference>
<dbReference type="Pfam" id="PF05997">
    <property type="entry name" value="Nop52"/>
    <property type="match status" value="1"/>
</dbReference>
<dbReference type="OMA" id="AWCDLEL"/>
<dbReference type="Proteomes" id="UP000038009">
    <property type="component" value="Unassembled WGS sequence"/>
</dbReference>
<dbReference type="GO" id="GO:0006364">
    <property type="term" value="P:rRNA processing"/>
    <property type="evidence" value="ECO:0007669"/>
    <property type="project" value="UniProtKB-KW"/>
</dbReference>
<dbReference type="GO" id="GO:0030688">
    <property type="term" value="C:preribosome, small subunit precursor"/>
    <property type="evidence" value="ECO:0007669"/>
    <property type="project" value="InterPro"/>
</dbReference>
<dbReference type="InterPro" id="IPR010301">
    <property type="entry name" value="RRP1"/>
</dbReference>
<feature type="compositionally biased region" description="Low complexity" evidence="5">
    <location>
        <begin position="339"/>
        <end position="349"/>
    </location>
</feature>
<dbReference type="AlphaFoldDB" id="A0A0N0P6R2"/>
<protein>
    <submittedName>
        <fullName evidence="6">Uncharacterized protein</fullName>
    </submittedName>
</protein>
<keyword evidence="4" id="KW-0539">Nucleus</keyword>
<evidence type="ECO:0000313" key="6">
    <source>
        <dbReference type="EMBL" id="KPI87936.1"/>
    </source>
</evidence>
<comment type="subcellular location">
    <subcellularLocation>
        <location evidence="1">Nucleus</location>
    </subcellularLocation>
</comment>
<feature type="region of interest" description="Disordered" evidence="5">
    <location>
        <begin position="120"/>
        <end position="184"/>
    </location>
</feature>
<evidence type="ECO:0000256" key="3">
    <source>
        <dbReference type="ARBA" id="ARBA00022552"/>
    </source>
</evidence>
<reference evidence="6 7" key="1">
    <citation type="journal article" date="2015" name="PLoS Pathog.">
        <title>Leptomonas seymouri: Adaptations to the Dixenous Life Cycle Analyzed by Genome Sequencing, Transcriptome Profiling and Co-infection with Leishmania donovani.</title>
        <authorList>
            <person name="Kraeva N."/>
            <person name="Butenko A."/>
            <person name="Hlavacova J."/>
            <person name="Kostygov A."/>
            <person name="Myskova J."/>
            <person name="Grybchuk D."/>
            <person name="Lestinova T."/>
            <person name="Votypka J."/>
            <person name="Volf P."/>
            <person name="Opperdoes F."/>
            <person name="Flegontov P."/>
            <person name="Lukes J."/>
            <person name="Yurchenko V."/>
        </authorList>
    </citation>
    <scope>NUCLEOTIDE SEQUENCE [LARGE SCALE GENOMIC DNA]</scope>
    <source>
        <strain evidence="6 7">ATCC 30220</strain>
    </source>
</reference>
<sequence>MKIKKKELRKREAQLPINYPDPDVLPESLPGGAIDLDAEMVQVEILCKRLAHNEVVIRDAVLAEVPRYLERLTTAMQEMEKSYAAEIAEVQAYFKAHPKAPNPYHYENLPLSLQLFREKSAEQERENRRKQSLRELRHQQAEARRERDRYGRFGKVTDDADGESDQEDSSTGLNLGPRPPHEYKGQNMHRERYQVWMEAWCDLELVFLKLSRGIHYCMWHSDKPLVQLACAQKIADLLYAPQTTRCKVLLYSALFRVLAREWPTIDRYRMDKYLALVRRMVFAYVKLVRDIHEEEVESRATRGAPSAKEAKTDKGSAAAQPKSTQKGKMAAKRSRDGDTAAADTTASADESPETADNAKANWKVSHGIPHAAVKKYLGDATHTAEVVEEIFFVFQRQIFANTASVGMTMHICDVAFDELVRSAAGVNLFLALSAGIPLYAMSQGNYVEKRVLDHFFPPIAGGVYAQRRAEQLTQTLTASVAKGGASKKGSKGGKARSAAAATAEELEAKAMEQATVEANAIMLELAFCCRKYAVARGIAYEVRPMFSEAELILRQSASPDSFQEVSHTGQRRRIERELTDVDGIREKVRNERQAVREMKRQDRHTVLKEKVKARKAALIAEGGEKAAGITNAELRKRIVSEEMRAKRKPVHNTKRKKAYHLTKQDLYGDADAAGDSD</sequence>
<dbReference type="PANTHER" id="PTHR13026">
    <property type="entry name" value="NNP-1 PROTEIN NOVEL NUCLEAR PROTEIN 1 NOP52"/>
    <property type="match status" value="1"/>
</dbReference>
<dbReference type="GO" id="GO:0005634">
    <property type="term" value="C:nucleus"/>
    <property type="evidence" value="ECO:0007669"/>
    <property type="project" value="UniProtKB-SubCell"/>
</dbReference>